<dbReference type="Proteomes" id="UP000054995">
    <property type="component" value="Unassembled WGS sequence"/>
</dbReference>
<keyword evidence="2" id="KW-1185">Reference proteome</keyword>
<sequence>MSEGYVEDIELTNGETLYAIGEIRKRIFDVILANLYRRGKNECTDFVGIFNRRENRFKFKSPEDNNN</sequence>
<evidence type="ECO:0000313" key="1">
    <source>
        <dbReference type="EMBL" id="KRY85248.1"/>
    </source>
</evidence>
<dbReference type="OrthoDB" id="10549967at2759"/>
<evidence type="ECO:0000313" key="2">
    <source>
        <dbReference type="Proteomes" id="UP000054995"/>
    </source>
</evidence>
<proteinExistence type="predicted"/>
<accession>A0A0V1FGX2</accession>
<reference evidence="1 2" key="1">
    <citation type="submission" date="2015-01" db="EMBL/GenBank/DDBJ databases">
        <title>Evolution of Trichinella species and genotypes.</title>
        <authorList>
            <person name="Korhonen P.K."/>
            <person name="Edoardo P."/>
            <person name="Giuseppe L.R."/>
            <person name="Gasser R.B."/>
        </authorList>
    </citation>
    <scope>NUCLEOTIDE SEQUENCE [LARGE SCALE GENOMIC DNA]</scope>
    <source>
        <strain evidence="1">ISS470</strain>
    </source>
</reference>
<dbReference type="EMBL" id="JYDT01000094">
    <property type="protein sequence ID" value="KRY85248.1"/>
    <property type="molecule type" value="Genomic_DNA"/>
</dbReference>
<dbReference type="AlphaFoldDB" id="A0A0V1FGX2"/>
<comment type="caution">
    <text evidence="1">The sequence shown here is derived from an EMBL/GenBank/DDBJ whole genome shotgun (WGS) entry which is preliminary data.</text>
</comment>
<organism evidence="1 2">
    <name type="scientific">Trichinella pseudospiralis</name>
    <name type="common">Parasitic roundworm</name>
    <dbReference type="NCBI Taxonomy" id="6337"/>
    <lineage>
        <taxon>Eukaryota</taxon>
        <taxon>Metazoa</taxon>
        <taxon>Ecdysozoa</taxon>
        <taxon>Nematoda</taxon>
        <taxon>Enoplea</taxon>
        <taxon>Dorylaimia</taxon>
        <taxon>Trichinellida</taxon>
        <taxon>Trichinellidae</taxon>
        <taxon>Trichinella</taxon>
    </lineage>
</organism>
<name>A0A0V1FGX2_TRIPS</name>
<protein>
    <submittedName>
        <fullName evidence="1">Uncharacterized protein</fullName>
    </submittedName>
</protein>
<gene>
    <name evidence="1" type="ORF">T4D_3288</name>
</gene>